<organism evidence="2 3">
    <name type="scientific">Candidatus Falkowbacteria bacterium HGW-Falkowbacteria-1</name>
    <dbReference type="NCBI Taxonomy" id="2013768"/>
    <lineage>
        <taxon>Bacteria</taxon>
        <taxon>Candidatus Falkowiibacteriota</taxon>
    </lineage>
</organism>
<evidence type="ECO:0000313" key="3">
    <source>
        <dbReference type="Proteomes" id="UP000233517"/>
    </source>
</evidence>
<gene>
    <name evidence="2" type="ORF">CVU82_03430</name>
</gene>
<keyword evidence="1" id="KW-0812">Transmembrane</keyword>
<name>A0A2N2E8U7_9BACT</name>
<protein>
    <submittedName>
        <fullName evidence="2">Uncharacterized protein</fullName>
    </submittedName>
</protein>
<accession>A0A2N2E8U7</accession>
<sequence>MKDQDGKKIKKILIFLFIVLLALVVYFLFFSKNKRLPFTKGPSVKETTKTPEEEFNEMVESQKNKIIYTFDEKLESSRVWDEDDFKKMATSFAERFGSYSNQSNYENVSDLTSSMTKEMKSWADSYVRDLKNNSDYSGSYYGITSKAFVGAQIENFSPESGSVDVLVSLQRFENKGSGEETTFNQDILITYIDEGGEWLVDSAVWK</sequence>
<reference evidence="2 3" key="1">
    <citation type="journal article" date="2017" name="ISME J.">
        <title>Potential for microbial H2 and metal transformations associated with novel bacteria and archaea in deep terrestrial subsurface sediments.</title>
        <authorList>
            <person name="Hernsdorf A.W."/>
            <person name="Amano Y."/>
            <person name="Miyakawa K."/>
            <person name="Ise K."/>
            <person name="Suzuki Y."/>
            <person name="Anantharaman K."/>
            <person name="Probst A."/>
            <person name="Burstein D."/>
            <person name="Thomas B.C."/>
            <person name="Banfield J.F."/>
        </authorList>
    </citation>
    <scope>NUCLEOTIDE SEQUENCE [LARGE SCALE GENOMIC DNA]</scope>
    <source>
        <strain evidence="2">HGW-Falkowbacteria-1</strain>
    </source>
</reference>
<keyword evidence="1" id="KW-0472">Membrane</keyword>
<proteinExistence type="predicted"/>
<feature type="transmembrane region" description="Helical" evidence="1">
    <location>
        <begin position="12"/>
        <end position="30"/>
    </location>
</feature>
<dbReference type="Proteomes" id="UP000233517">
    <property type="component" value="Unassembled WGS sequence"/>
</dbReference>
<dbReference type="AlphaFoldDB" id="A0A2N2E8U7"/>
<keyword evidence="1" id="KW-1133">Transmembrane helix</keyword>
<evidence type="ECO:0000313" key="2">
    <source>
        <dbReference type="EMBL" id="PKM91082.1"/>
    </source>
</evidence>
<evidence type="ECO:0000256" key="1">
    <source>
        <dbReference type="SAM" id="Phobius"/>
    </source>
</evidence>
<dbReference type="EMBL" id="PHAI01000003">
    <property type="protein sequence ID" value="PKM91082.1"/>
    <property type="molecule type" value="Genomic_DNA"/>
</dbReference>
<comment type="caution">
    <text evidence="2">The sequence shown here is derived from an EMBL/GenBank/DDBJ whole genome shotgun (WGS) entry which is preliminary data.</text>
</comment>